<evidence type="ECO:0000259" key="2">
    <source>
        <dbReference type="Pfam" id="PF09130"/>
    </source>
</evidence>
<comment type="caution">
    <text evidence="3">The sequence shown here is derived from an EMBL/GenBank/DDBJ whole genome shotgun (WGS) entry which is preliminary data.</text>
</comment>
<dbReference type="RefSeq" id="WP_238947085.1">
    <property type="nucleotide sequence ID" value="NZ_FMBM01000001.1"/>
</dbReference>
<dbReference type="GO" id="GO:0050661">
    <property type="term" value="F:NADP binding"/>
    <property type="evidence" value="ECO:0007669"/>
    <property type="project" value="InterPro"/>
</dbReference>
<sequence>MDKSMIPDLSGKVIAIIAPGNMGAGLATRVRAAGFSVRTLLAGRGEATRMRASQAGMQDASPPDIAACPVILSVVPPGRAHVLARELAPALAAAPVKPLYVDCNAVSPETVKVIAETITATGAAFADAGIIGLPPTADGPLPVIYASGEAAPGLAALNHAGLDIRVLDGPVGAASTLKMCYAGIGKGLTALACAMILAAERAGAGEALHAEMERSQKMLLGRLEGSIPDMFPKAYRWVAEMEEIGGFLDEERPESGIYRGMAGFYDRLAGDFDAQGPEIAALKRFLDKK</sequence>
<feature type="domain" description="Phosphogluconate dehydrogenase NAD-binding putative C-terminal" evidence="2">
    <location>
        <begin position="199"/>
        <end position="267"/>
    </location>
</feature>
<dbReference type="InterPro" id="IPR036291">
    <property type="entry name" value="NAD(P)-bd_dom_sf"/>
</dbReference>
<dbReference type="InterPro" id="IPR051265">
    <property type="entry name" value="HIBADH-related_NP60_sf"/>
</dbReference>
<dbReference type="InterPro" id="IPR008927">
    <property type="entry name" value="6-PGluconate_DH-like_C_sf"/>
</dbReference>
<feature type="domain" description="6-phosphogluconate dehydrogenase NADP-binding" evidence="1">
    <location>
        <begin position="14"/>
        <end position="141"/>
    </location>
</feature>
<dbReference type="Pfam" id="PF03446">
    <property type="entry name" value="NAD_binding_2"/>
    <property type="match status" value="1"/>
</dbReference>
<gene>
    <name evidence="4" type="ORF">GA0071312_0793</name>
    <name evidence="3" type="ORF">HLUCCO17_10190</name>
</gene>
<dbReference type="PANTHER" id="PTHR43580">
    <property type="entry name" value="OXIDOREDUCTASE GLYR1-RELATED"/>
    <property type="match status" value="1"/>
</dbReference>
<evidence type="ECO:0000313" key="3">
    <source>
        <dbReference type="EMBL" id="KPQ10604.1"/>
    </source>
</evidence>
<dbReference type="InterPro" id="IPR013328">
    <property type="entry name" value="6PGD_dom2"/>
</dbReference>
<name>A0A0P7Y8Z5_9HYPH</name>
<dbReference type="SUPFAM" id="SSF48179">
    <property type="entry name" value="6-phosphogluconate dehydrogenase C-terminal domain-like"/>
    <property type="match status" value="1"/>
</dbReference>
<accession>A0A0P7Y8Z5</accession>
<dbReference type="Proteomes" id="UP000050497">
    <property type="component" value="Unassembled WGS sequence"/>
</dbReference>
<keyword evidence="6" id="KW-1185">Reference proteome</keyword>
<dbReference type="AlphaFoldDB" id="A0A0P7Y8Z5"/>
<dbReference type="Gene3D" id="1.10.1040.10">
    <property type="entry name" value="N-(1-d-carboxylethyl)-l-norvaline Dehydrogenase, domain 2"/>
    <property type="match status" value="1"/>
</dbReference>
<organism evidence="3 5">
    <name type="scientific">Saliniramus fredricksonii</name>
    <dbReference type="NCBI Taxonomy" id="1653334"/>
    <lineage>
        <taxon>Bacteria</taxon>
        <taxon>Pseudomonadati</taxon>
        <taxon>Pseudomonadota</taxon>
        <taxon>Alphaproteobacteria</taxon>
        <taxon>Hyphomicrobiales</taxon>
        <taxon>Salinarimonadaceae</taxon>
        <taxon>Saliniramus</taxon>
    </lineage>
</organism>
<dbReference type="PATRIC" id="fig|1653334.4.peg.3366"/>
<dbReference type="SUPFAM" id="SSF51735">
    <property type="entry name" value="NAD(P)-binding Rossmann-fold domains"/>
    <property type="match status" value="1"/>
</dbReference>
<evidence type="ECO:0000313" key="6">
    <source>
        <dbReference type="Proteomes" id="UP000182800"/>
    </source>
</evidence>
<dbReference type="STRING" id="1653334.GA0071312_0793"/>
<dbReference type="Pfam" id="PF09130">
    <property type="entry name" value="DUF1932"/>
    <property type="match status" value="1"/>
</dbReference>
<dbReference type="Proteomes" id="UP000182800">
    <property type="component" value="Unassembled WGS sequence"/>
</dbReference>
<protein>
    <submittedName>
        <fullName evidence="4">3-hydroxyisobutyrate dehydrogenase</fullName>
    </submittedName>
    <submittedName>
        <fullName evidence="3">Beta-hydroxyacid dehydrogenase</fullName>
    </submittedName>
</protein>
<proteinExistence type="predicted"/>
<dbReference type="InterPro" id="IPR006115">
    <property type="entry name" value="6PGDH_NADP-bd"/>
</dbReference>
<evidence type="ECO:0000259" key="1">
    <source>
        <dbReference type="Pfam" id="PF03446"/>
    </source>
</evidence>
<dbReference type="PANTHER" id="PTHR43580:SF2">
    <property type="entry name" value="CYTOKINE-LIKE NUCLEAR FACTOR N-PAC"/>
    <property type="match status" value="1"/>
</dbReference>
<dbReference type="EMBL" id="FMBM01000001">
    <property type="protein sequence ID" value="SCC79296.1"/>
    <property type="molecule type" value="Genomic_DNA"/>
</dbReference>
<evidence type="ECO:0000313" key="5">
    <source>
        <dbReference type="Proteomes" id="UP000050497"/>
    </source>
</evidence>
<evidence type="ECO:0000313" key="4">
    <source>
        <dbReference type="EMBL" id="SCC79296.1"/>
    </source>
</evidence>
<dbReference type="InterPro" id="IPR015814">
    <property type="entry name" value="Pgluconate_DH_NAD-bd_C"/>
</dbReference>
<reference evidence="4 6" key="2">
    <citation type="submission" date="2016-08" db="EMBL/GenBank/DDBJ databases">
        <authorList>
            <person name="Varghese N."/>
            <person name="Submissions Spin"/>
        </authorList>
    </citation>
    <scope>NUCLEOTIDE SEQUENCE [LARGE SCALE GENOMIC DNA]</scope>
    <source>
        <strain evidence="4 6">HL-109</strain>
    </source>
</reference>
<dbReference type="Gene3D" id="3.40.50.720">
    <property type="entry name" value="NAD(P)-binding Rossmann-like Domain"/>
    <property type="match status" value="1"/>
</dbReference>
<dbReference type="EMBL" id="LJSX01000014">
    <property type="protein sequence ID" value="KPQ10604.1"/>
    <property type="molecule type" value="Genomic_DNA"/>
</dbReference>
<reference evidence="3 5" key="1">
    <citation type="submission" date="2015-09" db="EMBL/GenBank/DDBJ databases">
        <title>Identification and resolution of microdiversity through metagenomic sequencing of parallel consortia.</title>
        <authorList>
            <person name="Nelson W.C."/>
            <person name="Romine M.F."/>
            <person name="Lindemann S.R."/>
        </authorList>
    </citation>
    <scope>NUCLEOTIDE SEQUENCE [LARGE SCALE GENOMIC DNA]</scope>
    <source>
        <strain evidence="3">HL-109</strain>
    </source>
</reference>